<evidence type="ECO:0000256" key="1">
    <source>
        <dbReference type="SAM" id="MobiDB-lite"/>
    </source>
</evidence>
<dbReference type="EMBL" id="AOFD01000065">
    <property type="protein sequence ID" value="ELT43095.1"/>
    <property type="molecule type" value="Genomic_DNA"/>
</dbReference>
<reference evidence="3" key="1">
    <citation type="journal article" date="2013" name="Genome Announc.">
        <title>Draft Genome Sequence of the 2-Chloro-4-Nitrophenol-Degrading Bacterium Arthrobacter sp. Strain SJCon.</title>
        <authorList>
            <person name="Vikram S."/>
            <person name="Kumar S."/>
            <person name="Vaidya B."/>
            <person name="Pinnaka A.K."/>
            <person name="Raghava G.P."/>
        </authorList>
    </citation>
    <scope>NUCLEOTIDE SEQUENCE [LARGE SCALE GENOMIC DNA]</scope>
    <source>
        <strain evidence="3">SJCon</strain>
    </source>
</reference>
<keyword evidence="3" id="KW-1185">Reference proteome</keyword>
<evidence type="ECO:0000313" key="2">
    <source>
        <dbReference type="EMBL" id="ELT43095.1"/>
    </source>
</evidence>
<feature type="compositionally biased region" description="Basic and acidic residues" evidence="1">
    <location>
        <begin position="23"/>
        <end position="33"/>
    </location>
</feature>
<protein>
    <submittedName>
        <fullName evidence="2">Uncharacterized protein</fullName>
    </submittedName>
</protein>
<feature type="region of interest" description="Disordered" evidence="1">
    <location>
        <begin position="1"/>
        <end position="37"/>
    </location>
</feature>
<accession>L8TMJ0</accession>
<dbReference type="RefSeq" id="WP_009359233.1">
    <property type="nucleotide sequence ID" value="NZ_AOFD01000065.1"/>
</dbReference>
<comment type="caution">
    <text evidence="2">The sequence shown here is derived from an EMBL/GenBank/DDBJ whole genome shotgun (WGS) entry which is preliminary data.</text>
</comment>
<name>L8TMJ0_9MICC</name>
<evidence type="ECO:0000313" key="3">
    <source>
        <dbReference type="Proteomes" id="UP000011189"/>
    </source>
</evidence>
<organism evidence="2 3">
    <name type="scientific">Arthrobacter nitrophenolicus</name>
    <dbReference type="NCBI Taxonomy" id="683150"/>
    <lineage>
        <taxon>Bacteria</taxon>
        <taxon>Bacillati</taxon>
        <taxon>Actinomycetota</taxon>
        <taxon>Actinomycetes</taxon>
        <taxon>Micrococcales</taxon>
        <taxon>Micrococcaceae</taxon>
        <taxon>Arthrobacter</taxon>
    </lineage>
</organism>
<dbReference type="Proteomes" id="UP000011189">
    <property type="component" value="Unassembled WGS sequence"/>
</dbReference>
<dbReference type="AlphaFoldDB" id="L8TMJ0"/>
<gene>
    <name evidence="2" type="ORF">G205_20629</name>
</gene>
<proteinExistence type="predicted"/>
<sequence>MRHDPGHPGVPGRQPGDNLDVAPRVEEHGHPETGRGQCHFVRGHSVRPVHFDAAGPVRMGRSYHGTNMAAVRNGIDEHVPKPVGRFPLCQPGNGPVGSRVGTHRRRHQDSAGNSDGGGPAPPHSEGGLRVCGAQRNTGGAHMDM</sequence>
<feature type="region of interest" description="Disordered" evidence="1">
    <location>
        <begin position="82"/>
        <end position="144"/>
    </location>
</feature>